<name>A0AAU9TSF5_EUPED</name>
<protein>
    <submittedName>
        <fullName evidence="1">Uncharacterized protein</fullName>
    </submittedName>
</protein>
<dbReference type="EMBL" id="CAKOGL010000006">
    <property type="protein sequence ID" value="CAH2087470.1"/>
    <property type="molecule type" value="Genomic_DNA"/>
</dbReference>
<reference evidence="1" key="1">
    <citation type="submission" date="2022-03" db="EMBL/GenBank/DDBJ databases">
        <authorList>
            <person name="Tunstrom K."/>
        </authorList>
    </citation>
    <scope>NUCLEOTIDE SEQUENCE</scope>
</reference>
<sequence length="90" mass="10268">MFFKMFFKARERLSFSYRSLMIMNLRRMKARRGQPAQIWSDSGTNLRGADNELRQAMDRATSSPSSLGQQAAWGAYVSAVAGAYRARLLR</sequence>
<keyword evidence="2" id="KW-1185">Reference proteome</keyword>
<dbReference type="AlphaFoldDB" id="A0AAU9TSF5"/>
<accession>A0AAU9TSF5</accession>
<dbReference type="Proteomes" id="UP001153954">
    <property type="component" value="Unassembled WGS sequence"/>
</dbReference>
<evidence type="ECO:0000313" key="2">
    <source>
        <dbReference type="Proteomes" id="UP001153954"/>
    </source>
</evidence>
<organism evidence="1 2">
    <name type="scientific">Euphydryas editha</name>
    <name type="common">Edith's checkerspot</name>
    <dbReference type="NCBI Taxonomy" id="104508"/>
    <lineage>
        <taxon>Eukaryota</taxon>
        <taxon>Metazoa</taxon>
        <taxon>Ecdysozoa</taxon>
        <taxon>Arthropoda</taxon>
        <taxon>Hexapoda</taxon>
        <taxon>Insecta</taxon>
        <taxon>Pterygota</taxon>
        <taxon>Neoptera</taxon>
        <taxon>Endopterygota</taxon>
        <taxon>Lepidoptera</taxon>
        <taxon>Glossata</taxon>
        <taxon>Ditrysia</taxon>
        <taxon>Papilionoidea</taxon>
        <taxon>Nymphalidae</taxon>
        <taxon>Nymphalinae</taxon>
        <taxon>Euphydryas</taxon>
    </lineage>
</organism>
<proteinExistence type="predicted"/>
<comment type="caution">
    <text evidence="1">The sequence shown here is derived from an EMBL/GenBank/DDBJ whole genome shotgun (WGS) entry which is preliminary data.</text>
</comment>
<evidence type="ECO:0000313" key="1">
    <source>
        <dbReference type="EMBL" id="CAH2087470.1"/>
    </source>
</evidence>
<gene>
    <name evidence="1" type="ORF">EEDITHA_LOCUS3725</name>
</gene>